<protein>
    <recommendedName>
        <fullName evidence="3">SnoaL-like domain-containing protein</fullName>
    </recommendedName>
</protein>
<accession>A0A4U0WKN2</accession>
<evidence type="ECO:0000313" key="2">
    <source>
        <dbReference type="Proteomes" id="UP000309340"/>
    </source>
</evidence>
<organism evidence="1 2">
    <name type="scientific">Friedmanniomyces simplex</name>
    <dbReference type="NCBI Taxonomy" id="329884"/>
    <lineage>
        <taxon>Eukaryota</taxon>
        <taxon>Fungi</taxon>
        <taxon>Dikarya</taxon>
        <taxon>Ascomycota</taxon>
        <taxon>Pezizomycotina</taxon>
        <taxon>Dothideomycetes</taxon>
        <taxon>Dothideomycetidae</taxon>
        <taxon>Mycosphaerellales</taxon>
        <taxon>Teratosphaeriaceae</taxon>
        <taxon>Friedmanniomyces</taxon>
    </lineage>
</organism>
<dbReference type="EMBL" id="NAJQ01000920">
    <property type="protein sequence ID" value="TKA63682.1"/>
    <property type="molecule type" value="Genomic_DNA"/>
</dbReference>
<dbReference type="AlphaFoldDB" id="A0A4U0WKN2"/>
<dbReference type="Proteomes" id="UP000309340">
    <property type="component" value="Unassembled WGS sequence"/>
</dbReference>
<keyword evidence="2" id="KW-1185">Reference proteome</keyword>
<evidence type="ECO:0008006" key="3">
    <source>
        <dbReference type="Google" id="ProtNLM"/>
    </source>
</evidence>
<name>A0A4U0WKN2_9PEZI</name>
<gene>
    <name evidence="1" type="ORF">B0A55_10692</name>
</gene>
<comment type="caution">
    <text evidence="1">The sequence shown here is derived from an EMBL/GenBank/DDBJ whole genome shotgun (WGS) entry which is preliminary data.</text>
</comment>
<proteinExistence type="predicted"/>
<sequence>MALRDQRSSDEVAAQLEQDSRKLIEAFTSHHMHDTAIMNLMHTDLKAHFDDFPAATSAASHVARLTDTSLRHPDWQVQILNACTSVNVPAGYGTVWMTLGISGVPLKEFENVRREAVCIMTWHWQVDGKWLLVEQRNVRGPGRGTVP</sequence>
<reference evidence="1 2" key="1">
    <citation type="submission" date="2017-03" db="EMBL/GenBank/DDBJ databases">
        <title>Genomes of endolithic fungi from Antarctica.</title>
        <authorList>
            <person name="Coleine C."/>
            <person name="Masonjones S."/>
            <person name="Stajich J.E."/>
        </authorList>
    </citation>
    <scope>NUCLEOTIDE SEQUENCE [LARGE SCALE GENOMIC DNA]</scope>
    <source>
        <strain evidence="1 2">CCFEE 5184</strain>
    </source>
</reference>
<evidence type="ECO:0000313" key="1">
    <source>
        <dbReference type="EMBL" id="TKA63682.1"/>
    </source>
</evidence>